<reference evidence="1 2" key="1">
    <citation type="submission" date="2018-07" db="EMBL/GenBank/DDBJ databases">
        <title>A high quality draft genome assembly of the barn swallow (H. rustica rustica).</title>
        <authorList>
            <person name="Formenti G."/>
            <person name="Chiara M."/>
            <person name="Poveda L."/>
            <person name="Francoijs K.-J."/>
            <person name="Bonisoli-Alquati A."/>
            <person name="Canova L."/>
            <person name="Gianfranceschi L."/>
            <person name="Horner D.S."/>
            <person name="Saino N."/>
        </authorList>
    </citation>
    <scope>NUCLEOTIDE SEQUENCE [LARGE SCALE GENOMIC DNA]</scope>
    <source>
        <strain evidence="1">Chelidonia</strain>
        <tissue evidence="1">Blood</tissue>
    </source>
</reference>
<proteinExistence type="predicted"/>
<sequence>MKQDGIHSGVLMELAKELAKPLSIIYHPSWQTTPIPDGCRLASVRTIGQTVITIPGSAKDWGKSVWKAAQWEKAWECLLTAAVHEPAWAQGAKKAGSILAWISSGVASRIRAGIVPLYSALVRPHLECCVQLWAHHLREDTEGLERVQRRAVQLGKGLEAESCEERL</sequence>
<gene>
    <name evidence="1" type="ORF">DUI87_14718</name>
</gene>
<dbReference type="AlphaFoldDB" id="A0A3M0KB05"/>
<evidence type="ECO:0000313" key="1">
    <source>
        <dbReference type="EMBL" id="RMC08474.1"/>
    </source>
</evidence>
<comment type="caution">
    <text evidence="1">The sequence shown here is derived from an EMBL/GenBank/DDBJ whole genome shotgun (WGS) entry which is preliminary data.</text>
</comment>
<dbReference type="STRING" id="333673.A0A3M0KB05"/>
<name>A0A3M0KB05_HIRRU</name>
<dbReference type="Proteomes" id="UP000269221">
    <property type="component" value="Unassembled WGS sequence"/>
</dbReference>
<evidence type="ECO:0000313" key="2">
    <source>
        <dbReference type="Proteomes" id="UP000269221"/>
    </source>
</evidence>
<protein>
    <submittedName>
        <fullName evidence="1">Uncharacterized protein</fullName>
    </submittedName>
</protein>
<accession>A0A3M0KB05</accession>
<organism evidence="1 2">
    <name type="scientific">Hirundo rustica rustica</name>
    <dbReference type="NCBI Taxonomy" id="333673"/>
    <lineage>
        <taxon>Eukaryota</taxon>
        <taxon>Metazoa</taxon>
        <taxon>Chordata</taxon>
        <taxon>Craniata</taxon>
        <taxon>Vertebrata</taxon>
        <taxon>Euteleostomi</taxon>
        <taxon>Archelosauria</taxon>
        <taxon>Archosauria</taxon>
        <taxon>Dinosauria</taxon>
        <taxon>Saurischia</taxon>
        <taxon>Theropoda</taxon>
        <taxon>Coelurosauria</taxon>
        <taxon>Aves</taxon>
        <taxon>Neognathae</taxon>
        <taxon>Neoaves</taxon>
        <taxon>Telluraves</taxon>
        <taxon>Australaves</taxon>
        <taxon>Passeriformes</taxon>
        <taxon>Sylvioidea</taxon>
        <taxon>Hirundinidae</taxon>
        <taxon>Hirundo</taxon>
    </lineage>
</organism>
<dbReference type="PANTHER" id="PTHR33332">
    <property type="entry name" value="REVERSE TRANSCRIPTASE DOMAIN-CONTAINING PROTEIN"/>
    <property type="match status" value="1"/>
</dbReference>
<dbReference type="EMBL" id="QRBI01000117">
    <property type="protein sequence ID" value="RMC08474.1"/>
    <property type="molecule type" value="Genomic_DNA"/>
</dbReference>
<dbReference type="OrthoDB" id="276744at2759"/>
<keyword evidence="2" id="KW-1185">Reference proteome</keyword>